<dbReference type="Proteomes" id="UP000198480">
    <property type="component" value="Unassembled WGS sequence"/>
</dbReference>
<reference evidence="4" key="1">
    <citation type="submission" date="2017-06" db="EMBL/GenBank/DDBJ databases">
        <authorList>
            <person name="Varghese N."/>
            <person name="Submissions S."/>
        </authorList>
    </citation>
    <scope>NUCLEOTIDE SEQUENCE [LARGE SCALE GENOMIC DNA]</scope>
    <source>
        <strain evidence="4">5C</strain>
    </source>
</reference>
<proteinExistence type="predicted"/>
<evidence type="ECO:0000313" key="3">
    <source>
        <dbReference type="EMBL" id="SNS50759.1"/>
    </source>
</evidence>
<dbReference type="Pfam" id="PF09917">
    <property type="entry name" value="DUF2147"/>
    <property type="match status" value="1"/>
</dbReference>
<dbReference type="Gene3D" id="2.40.128.520">
    <property type="match status" value="1"/>
</dbReference>
<dbReference type="AlphaFoldDB" id="A0A239F1J6"/>
<dbReference type="RefSeq" id="WP_089241293.1">
    <property type="nucleotide sequence ID" value="NZ_FZOK01000011.1"/>
</dbReference>
<name>A0A239F1J6_9BACT</name>
<accession>A0A239F1J6</accession>
<evidence type="ECO:0000259" key="2">
    <source>
        <dbReference type="Pfam" id="PF09917"/>
    </source>
</evidence>
<sequence>MKSSLGQFLAFTFLFLASYAVIAQDADAIVGEWYTTEKDAKVEIYKENGKYNGKITWLEQPTENGKPILDAKNSDKSKRDRKILGMELLEGFEFKNGTWENGTIYDPTNGKTYSCTLKKKSDKTLEVRGYIGISLVGRTVEWTKVK</sequence>
<keyword evidence="4" id="KW-1185">Reference proteome</keyword>
<dbReference type="PANTHER" id="PTHR36919:SF2">
    <property type="entry name" value="BLL6627 PROTEIN"/>
    <property type="match status" value="1"/>
</dbReference>
<feature type="domain" description="DUF2147" evidence="2">
    <location>
        <begin position="31"/>
        <end position="144"/>
    </location>
</feature>
<feature type="chain" id="PRO_5012850966" evidence="1">
    <location>
        <begin position="24"/>
        <end position="146"/>
    </location>
</feature>
<dbReference type="OrthoDB" id="9814399at2"/>
<gene>
    <name evidence="3" type="ORF">SAMN06295967_11164</name>
</gene>
<dbReference type="EMBL" id="FZOK01000011">
    <property type="protein sequence ID" value="SNS50759.1"/>
    <property type="molecule type" value="Genomic_DNA"/>
</dbReference>
<protein>
    <submittedName>
        <fullName evidence="3">Uncharacterized conserved protein, DUF2147 family</fullName>
    </submittedName>
</protein>
<evidence type="ECO:0000256" key="1">
    <source>
        <dbReference type="SAM" id="SignalP"/>
    </source>
</evidence>
<dbReference type="PANTHER" id="PTHR36919">
    <property type="entry name" value="BLR1215 PROTEIN"/>
    <property type="match status" value="1"/>
</dbReference>
<organism evidence="3 4">
    <name type="scientific">Belliella buryatensis</name>
    <dbReference type="NCBI Taxonomy" id="1500549"/>
    <lineage>
        <taxon>Bacteria</taxon>
        <taxon>Pseudomonadati</taxon>
        <taxon>Bacteroidota</taxon>
        <taxon>Cytophagia</taxon>
        <taxon>Cytophagales</taxon>
        <taxon>Cyclobacteriaceae</taxon>
        <taxon>Belliella</taxon>
    </lineage>
</organism>
<evidence type="ECO:0000313" key="4">
    <source>
        <dbReference type="Proteomes" id="UP000198480"/>
    </source>
</evidence>
<keyword evidence="1" id="KW-0732">Signal</keyword>
<dbReference type="InterPro" id="IPR019223">
    <property type="entry name" value="DUF2147"/>
</dbReference>
<feature type="signal peptide" evidence="1">
    <location>
        <begin position="1"/>
        <end position="23"/>
    </location>
</feature>